<keyword evidence="1" id="KW-1133">Transmembrane helix</keyword>
<keyword evidence="4" id="KW-1185">Reference proteome</keyword>
<feature type="transmembrane region" description="Helical" evidence="1">
    <location>
        <begin position="268"/>
        <end position="292"/>
    </location>
</feature>
<dbReference type="GO" id="GO:0016740">
    <property type="term" value="F:transferase activity"/>
    <property type="evidence" value="ECO:0007669"/>
    <property type="project" value="UniProtKB-KW"/>
</dbReference>
<feature type="transmembrane region" description="Helical" evidence="1">
    <location>
        <begin position="237"/>
        <end position="256"/>
    </location>
</feature>
<dbReference type="HOGENOM" id="CLU_930486_0_0_6"/>
<dbReference type="CAZy" id="GT2">
    <property type="family name" value="Glycosyltransferase Family 2"/>
</dbReference>
<dbReference type="KEGG" id="nhl:Nhal_3316"/>
<dbReference type="STRING" id="472759.Nhal_3316"/>
<accession>D5C0N6</accession>
<dbReference type="EMBL" id="CP001798">
    <property type="protein sequence ID" value="ADE16359.1"/>
    <property type="molecule type" value="Genomic_DNA"/>
</dbReference>
<dbReference type="eggNOG" id="COG1215">
    <property type="taxonomic scope" value="Bacteria"/>
</dbReference>
<dbReference type="InterPro" id="IPR001173">
    <property type="entry name" value="Glyco_trans_2-like"/>
</dbReference>
<sequence>MNKPLISVIIPSYNSSETLELCIEAVTKQKTRHPYEIIVVDCSDTDKEEYLCRQYASVFFIKKQHKFTPGIGRNIGAAHAQGVILVFVDADVLLKDDALEKISHYYNMGYQVFSGALELSGCSNGQWMPLLEHAYFNHESQKHRCIGRRKNLSSALMVVDRAVFCQNKGFRDIPRMQDTEMTERLNHEGIKLYFIPYIVAYQIQNTTLKKLFFKIWITGNNLYFIRYAPHLNYFKKATLFFMLPGLAFFKITRIILRNLYFMGFPNKARVFFLIPVLYLCGSIWMGGFYSALFRNKGVSQNR</sequence>
<dbReference type="PANTHER" id="PTHR43685:SF2">
    <property type="entry name" value="GLYCOSYLTRANSFERASE 2-LIKE DOMAIN-CONTAINING PROTEIN"/>
    <property type="match status" value="1"/>
</dbReference>
<keyword evidence="1" id="KW-0812">Transmembrane</keyword>
<keyword evidence="3" id="KW-0808">Transferase</keyword>
<evidence type="ECO:0000259" key="2">
    <source>
        <dbReference type="Pfam" id="PF00535"/>
    </source>
</evidence>
<dbReference type="InterPro" id="IPR050834">
    <property type="entry name" value="Glycosyltransf_2"/>
</dbReference>
<dbReference type="Pfam" id="PF00535">
    <property type="entry name" value="Glycos_transf_2"/>
    <property type="match status" value="1"/>
</dbReference>
<dbReference type="AlphaFoldDB" id="D5C0N6"/>
<evidence type="ECO:0000313" key="4">
    <source>
        <dbReference type="Proteomes" id="UP000001844"/>
    </source>
</evidence>
<dbReference type="PANTHER" id="PTHR43685">
    <property type="entry name" value="GLYCOSYLTRANSFERASE"/>
    <property type="match status" value="1"/>
</dbReference>
<dbReference type="RefSeq" id="WP_013034208.1">
    <property type="nucleotide sequence ID" value="NC_013960.1"/>
</dbReference>
<proteinExistence type="predicted"/>
<dbReference type="InterPro" id="IPR029044">
    <property type="entry name" value="Nucleotide-diphossugar_trans"/>
</dbReference>
<dbReference type="OrthoDB" id="5291101at2"/>
<protein>
    <submittedName>
        <fullName evidence="3">Glycosyl transferase family 2</fullName>
    </submittedName>
</protein>
<feature type="domain" description="Glycosyltransferase 2-like" evidence="2">
    <location>
        <begin position="7"/>
        <end position="146"/>
    </location>
</feature>
<keyword evidence="1" id="KW-0472">Membrane</keyword>
<dbReference type="SUPFAM" id="SSF53448">
    <property type="entry name" value="Nucleotide-diphospho-sugar transferases"/>
    <property type="match status" value="1"/>
</dbReference>
<gene>
    <name evidence="3" type="ordered locus">Nhal_3316</name>
</gene>
<evidence type="ECO:0000313" key="3">
    <source>
        <dbReference type="EMBL" id="ADE16359.1"/>
    </source>
</evidence>
<name>D5C0N6_NITHN</name>
<dbReference type="Proteomes" id="UP000001844">
    <property type="component" value="Chromosome"/>
</dbReference>
<dbReference type="Gene3D" id="3.90.550.10">
    <property type="entry name" value="Spore Coat Polysaccharide Biosynthesis Protein SpsA, Chain A"/>
    <property type="match status" value="1"/>
</dbReference>
<organism evidence="3 4">
    <name type="scientific">Nitrosococcus halophilus (strain Nc4)</name>
    <dbReference type="NCBI Taxonomy" id="472759"/>
    <lineage>
        <taxon>Bacteria</taxon>
        <taxon>Pseudomonadati</taxon>
        <taxon>Pseudomonadota</taxon>
        <taxon>Gammaproteobacteria</taxon>
        <taxon>Chromatiales</taxon>
        <taxon>Chromatiaceae</taxon>
        <taxon>Nitrosococcus</taxon>
    </lineage>
</organism>
<reference evidence="4" key="1">
    <citation type="submission" date="2010-04" db="EMBL/GenBank/DDBJ databases">
        <title>Complete genome sequence of Nitrosococcus halophilus Nc4, a salt-adapted, aerobic obligate ammonia-oxidizing sulfur purple bacterium.</title>
        <authorList>
            <consortium name="US DOE Joint Genome Institute"/>
            <person name="Campbell M.A."/>
            <person name="Malfatti S.A."/>
            <person name="Chain P.S.G."/>
            <person name="Heidelberg J.F."/>
            <person name="Ward B.B."/>
            <person name="Klotz M.G."/>
        </authorList>
    </citation>
    <scope>NUCLEOTIDE SEQUENCE [LARGE SCALE GENOMIC DNA]</scope>
    <source>
        <strain evidence="4">Nc4</strain>
    </source>
</reference>
<evidence type="ECO:0000256" key="1">
    <source>
        <dbReference type="SAM" id="Phobius"/>
    </source>
</evidence>